<keyword evidence="2" id="KW-1185">Reference proteome</keyword>
<organism evidence="1 2">
    <name type="scientific">Persea americana</name>
    <name type="common">Avocado</name>
    <dbReference type="NCBI Taxonomy" id="3435"/>
    <lineage>
        <taxon>Eukaryota</taxon>
        <taxon>Viridiplantae</taxon>
        <taxon>Streptophyta</taxon>
        <taxon>Embryophyta</taxon>
        <taxon>Tracheophyta</taxon>
        <taxon>Spermatophyta</taxon>
        <taxon>Magnoliopsida</taxon>
        <taxon>Magnoliidae</taxon>
        <taxon>Laurales</taxon>
        <taxon>Lauraceae</taxon>
        <taxon>Persea</taxon>
    </lineage>
</organism>
<gene>
    <name evidence="1" type="ORF">MRB53_015271</name>
</gene>
<evidence type="ECO:0000313" key="1">
    <source>
        <dbReference type="EMBL" id="KAJ8619085.1"/>
    </source>
</evidence>
<dbReference type="EMBL" id="CM056812">
    <property type="protein sequence ID" value="KAJ8619085.1"/>
    <property type="molecule type" value="Genomic_DNA"/>
</dbReference>
<protein>
    <submittedName>
        <fullName evidence="1">Uncharacterized protein</fullName>
    </submittedName>
</protein>
<sequence>MGRKRKPLLRDLVGNLKDTVSLTKAALLSNPNTSMAVLRATSHDPSTPAHEKHVSALLSLGHGSRLTASSCVSAIMDRLHNTHSPSVALKCLIAVHNILRRGSFILQDQLSIYPTAGGRNYLNLSNFHDPSTPESWQLSSWVRWYARTLEQLVFTSRIVGFFLSSSSSFSYKIKNDKSTMEAEEEKVTALSNAYLLKEIGSLVGVVEEISKAPDYDVLKGNGLVLEVMRLVGEDNLMTQKEILVRLMEMRERLGCLSFSESVELVCVMSRLKNCKRLLMFLTLDEKLRSGDLLLGLVGEMEEKVKAGEGFGEETRLVGRGKRSESARLGGRELSRSVDLVRFSSGRMETWADSSCY</sequence>
<evidence type="ECO:0000313" key="2">
    <source>
        <dbReference type="Proteomes" id="UP001234297"/>
    </source>
</evidence>
<reference evidence="1 2" key="1">
    <citation type="journal article" date="2022" name="Hortic Res">
        <title>A haplotype resolved chromosomal level avocado genome allows analysis of novel avocado genes.</title>
        <authorList>
            <person name="Nath O."/>
            <person name="Fletcher S.J."/>
            <person name="Hayward A."/>
            <person name="Shaw L.M."/>
            <person name="Masouleh A.K."/>
            <person name="Furtado A."/>
            <person name="Henry R.J."/>
            <person name="Mitter N."/>
        </authorList>
    </citation>
    <scope>NUCLEOTIDE SEQUENCE [LARGE SCALE GENOMIC DNA]</scope>
    <source>
        <strain evidence="2">cv. Hass</strain>
    </source>
</reference>
<accession>A0ACC2KD75</accession>
<name>A0ACC2KD75_PERAE</name>
<dbReference type="Proteomes" id="UP001234297">
    <property type="component" value="Chromosome 4"/>
</dbReference>
<comment type="caution">
    <text evidence="1">The sequence shown here is derived from an EMBL/GenBank/DDBJ whole genome shotgun (WGS) entry which is preliminary data.</text>
</comment>
<proteinExistence type="predicted"/>